<comment type="caution">
    <text evidence="2">The sequence shown here is derived from an EMBL/GenBank/DDBJ whole genome shotgun (WGS) entry which is preliminary data.</text>
</comment>
<dbReference type="Gene3D" id="3.30.2450.30">
    <property type="match status" value="1"/>
</dbReference>
<evidence type="ECO:0000256" key="1">
    <source>
        <dbReference type="SAM" id="MobiDB-lite"/>
    </source>
</evidence>
<protein>
    <submittedName>
        <fullName evidence="2">Uncharacterized protein</fullName>
    </submittedName>
</protein>
<gene>
    <name evidence="2" type="ORF">RF11_15115</name>
</gene>
<feature type="compositionally biased region" description="Basic and acidic residues" evidence="1">
    <location>
        <begin position="193"/>
        <end position="204"/>
    </location>
</feature>
<keyword evidence="3" id="KW-1185">Reference proteome</keyword>
<feature type="region of interest" description="Disordered" evidence="1">
    <location>
        <begin position="164"/>
        <end position="206"/>
    </location>
</feature>
<name>A0A0C2MU57_THEKT</name>
<evidence type="ECO:0000313" key="2">
    <source>
        <dbReference type="EMBL" id="KII65212.1"/>
    </source>
</evidence>
<sequence length="279" mass="32351">MSDAGKPKVSTLLEDRNGYLILGTKKLTGTNCQIEIITKESINSRFVEIVHTVGSVQRHFTVSMCHLNTFISKIREMIPFVNVTSSRSVNPKHVNRTQRTTLKTEMNTSERRKYYFELIMGESVYFNISCVRENKRRVTIILPFSITSDFLLSCEEMIKNFPDLPRSNPADNRHHHHRRDHRFNTNGYSLRNNHPDDHDPEHSGSHRRKALEVLAKPVPRQMTLEEKSFVLEVVKGDNTFLRITEFIRDRIKKSIHVPINVMGALAHTITEMDKEVKQS</sequence>
<dbReference type="AlphaFoldDB" id="A0A0C2MU57"/>
<organism evidence="2 3">
    <name type="scientific">Thelohanellus kitauei</name>
    <name type="common">Myxosporean</name>
    <dbReference type="NCBI Taxonomy" id="669202"/>
    <lineage>
        <taxon>Eukaryota</taxon>
        <taxon>Metazoa</taxon>
        <taxon>Cnidaria</taxon>
        <taxon>Myxozoa</taxon>
        <taxon>Myxosporea</taxon>
        <taxon>Bivalvulida</taxon>
        <taxon>Platysporina</taxon>
        <taxon>Myxobolidae</taxon>
        <taxon>Thelohanellus</taxon>
    </lineage>
</organism>
<dbReference type="EMBL" id="JWZT01003947">
    <property type="protein sequence ID" value="KII65212.1"/>
    <property type="molecule type" value="Genomic_DNA"/>
</dbReference>
<reference evidence="2 3" key="1">
    <citation type="journal article" date="2014" name="Genome Biol. Evol.">
        <title>The genome of the myxosporean Thelohanellus kitauei shows adaptations to nutrient acquisition within its fish host.</title>
        <authorList>
            <person name="Yang Y."/>
            <person name="Xiong J."/>
            <person name="Zhou Z."/>
            <person name="Huo F."/>
            <person name="Miao W."/>
            <person name="Ran C."/>
            <person name="Liu Y."/>
            <person name="Zhang J."/>
            <person name="Feng J."/>
            <person name="Wang M."/>
            <person name="Wang M."/>
            <person name="Wang L."/>
            <person name="Yao B."/>
        </authorList>
    </citation>
    <scope>NUCLEOTIDE SEQUENCE [LARGE SCALE GENOMIC DNA]</scope>
    <source>
        <strain evidence="2">Wuqing</strain>
    </source>
</reference>
<proteinExistence type="predicted"/>
<accession>A0A0C2MU57</accession>
<evidence type="ECO:0000313" key="3">
    <source>
        <dbReference type="Proteomes" id="UP000031668"/>
    </source>
</evidence>
<dbReference type="Proteomes" id="UP000031668">
    <property type="component" value="Unassembled WGS sequence"/>
</dbReference>